<sequence length="1019" mass="108959">MSLLSDPDFLIHNLRLNYLRNVEDPYGPRLISLSPSYTSNPYILASNLADAERWPELAVPSSPAPSDDEGERGVDGQPFRGAAPQKPSGLANVNHHHEWSGQDGIKDEDRGRGRPTGFPGATGLKYTTTIMGGNRTGALGLRVSGSAGKKASDAEKAARRASARFTGRRKRLSDGMRVGGKLEEASVLEASDEDREGARSDGSEESGLGAVGVNIVGPSDGGDMSVMPKSTPPPPDVGAISGEATNPPGGIRQNLTTTNSSPSHHRHSPSQDQTQATGTLTKTISSSSAGSASGAATATPPKIVGFVPNFKGAAEMEARRRLRLQARGRGGPGGSGMGMRGGTQPAQPLSLRDIDSSSPSASEHEPLSDVEGDKAQTSDEDISGHLPVDSDSDVLAAGEDSAEEDGFDSAPVIDGSVDLAHEFDPEFSATRGGVNLGSGSDIASVLSMSHSLMSTPNGSMHNPSGIPGRRGTRLSPVSEHRIKGTTHRSRSNSDRNGSRSRHRNSTSSITGSHNAHHSDHAHKHNTGGGTGDNSASGSRQHHPPNTHNTSSGPKPDELTFPRKKVPPIRPVKSALTAMLAKASSSTNPFEEYYAAISGRAEGDSKIVAVYFPKATKPMGQVMELNARKDATVEEVLGHALYRYWEEGWLPKIDEGLEGEEDPKWSTVCSAVGWILRIAEEDGEVDEDFPPPDRTGKISKFNFDAYAVLEASPAQIQQNKALESKIQRRPSRIMGKKKKGPDGSLLNVNSSLAPGTSATVSPLGISPAFGSLMSVQGPQMFLRIRVAETADAVHISTTIPVTAGMYMQEALEAVCKKRKLNPNEYALLVRDMSILILLDRTVASLEGKSDLVLVKRSMLPRYGIVDTGKAMRTTDPNASIFRRMSETPGAQNSVTDYTGAYKKYTITRKLPMLVGRHERILAIDGVYLHIMPSAKRATGMFENGRTSSYHIRSVVACQQSAKSSSSFKLVVHRDGNTKRYDFEAENPKIASEIVQNVRSIKNAVERSGTFSKSRRSKQVV</sequence>
<comment type="caution">
    <text evidence="1">The sequence shown here is derived from an EMBL/GenBank/DDBJ whole genome shotgun (WGS) entry which is preliminary data.</text>
</comment>
<reference evidence="1" key="2">
    <citation type="journal article" date="2020" name="Nat. Commun.">
        <title>Large-scale genome sequencing of mycorrhizal fungi provides insights into the early evolution of symbiotic traits.</title>
        <authorList>
            <person name="Miyauchi S."/>
            <person name="Kiss E."/>
            <person name="Kuo A."/>
            <person name="Drula E."/>
            <person name="Kohler A."/>
            <person name="Sanchez-Garcia M."/>
            <person name="Morin E."/>
            <person name="Andreopoulos B."/>
            <person name="Barry K.W."/>
            <person name="Bonito G."/>
            <person name="Buee M."/>
            <person name="Carver A."/>
            <person name="Chen C."/>
            <person name="Cichocki N."/>
            <person name="Clum A."/>
            <person name="Culley D."/>
            <person name="Crous P.W."/>
            <person name="Fauchery L."/>
            <person name="Girlanda M."/>
            <person name="Hayes R.D."/>
            <person name="Keri Z."/>
            <person name="LaButti K."/>
            <person name="Lipzen A."/>
            <person name="Lombard V."/>
            <person name="Magnuson J."/>
            <person name="Maillard F."/>
            <person name="Murat C."/>
            <person name="Nolan M."/>
            <person name="Ohm R.A."/>
            <person name="Pangilinan J."/>
            <person name="Pereira M.F."/>
            <person name="Perotto S."/>
            <person name="Peter M."/>
            <person name="Pfister S."/>
            <person name="Riley R."/>
            <person name="Sitrit Y."/>
            <person name="Stielow J.B."/>
            <person name="Szollosi G."/>
            <person name="Zifcakova L."/>
            <person name="Stursova M."/>
            <person name="Spatafora J.W."/>
            <person name="Tedersoo L."/>
            <person name="Vaario L.M."/>
            <person name="Yamada A."/>
            <person name="Yan M."/>
            <person name="Wang P."/>
            <person name="Xu J."/>
            <person name="Bruns T."/>
            <person name="Baldrian P."/>
            <person name="Vilgalys R."/>
            <person name="Dunand C."/>
            <person name="Henrissat B."/>
            <person name="Grigoriev I.V."/>
            <person name="Hibbett D."/>
            <person name="Nagy L.G."/>
            <person name="Martin F.M."/>
        </authorList>
    </citation>
    <scope>NUCLEOTIDE SEQUENCE</scope>
    <source>
        <strain evidence="1">P2</strain>
    </source>
</reference>
<reference evidence="1" key="1">
    <citation type="submission" date="2019-10" db="EMBL/GenBank/DDBJ databases">
        <authorList>
            <consortium name="DOE Joint Genome Institute"/>
            <person name="Kuo A."/>
            <person name="Miyauchi S."/>
            <person name="Kiss E."/>
            <person name="Drula E."/>
            <person name="Kohler A."/>
            <person name="Sanchez-Garcia M."/>
            <person name="Andreopoulos B."/>
            <person name="Barry K.W."/>
            <person name="Bonito G."/>
            <person name="Buee M."/>
            <person name="Carver A."/>
            <person name="Chen C."/>
            <person name="Cichocki N."/>
            <person name="Clum A."/>
            <person name="Culley D."/>
            <person name="Crous P.W."/>
            <person name="Fauchery L."/>
            <person name="Girlanda M."/>
            <person name="Hayes R."/>
            <person name="Keri Z."/>
            <person name="Labutti K."/>
            <person name="Lipzen A."/>
            <person name="Lombard V."/>
            <person name="Magnuson J."/>
            <person name="Maillard F."/>
            <person name="Morin E."/>
            <person name="Murat C."/>
            <person name="Nolan M."/>
            <person name="Ohm R."/>
            <person name="Pangilinan J."/>
            <person name="Pereira M."/>
            <person name="Perotto S."/>
            <person name="Peter M."/>
            <person name="Riley R."/>
            <person name="Sitrit Y."/>
            <person name="Stielow B."/>
            <person name="Szollosi G."/>
            <person name="Zifcakova L."/>
            <person name="Stursova M."/>
            <person name="Spatafora J.W."/>
            <person name="Tedersoo L."/>
            <person name="Vaario L.-M."/>
            <person name="Yamada A."/>
            <person name="Yan M."/>
            <person name="Wang P."/>
            <person name="Xu J."/>
            <person name="Bruns T."/>
            <person name="Baldrian P."/>
            <person name="Vilgalys R."/>
            <person name="Henrissat B."/>
            <person name="Grigoriev I.V."/>
            <person name="Hibbett D."/>
            <person name="Nagy L.G."/>
            <person name="Martin F.M."/>
        </authorList>
    </citation>
    <scope>NUCLEOTIDE SEQUENCE</scope>
    <source>
        <strain evidence="1">P2</strain>
    </source>
</reference>
<name>A0ACB6ZSL3_THEGA</name>
<evidence type="ECO:0000313" key="2">
    <source>
        <dbReference type="Proteomes" id="UP000886501"/>
    </source>
</evidence>
<keyword evidence="2" id="KW-1185">Reference proteome</keyword>
<accession>A0ACB6ZSL3</accession>
<dbReference type="EMBL" id="MU117969">
    <property type="protein sequence ID" value="KAF9652298.1"/>
    <property type="molecule type" value="Genomic_DNA"/>
</dbReference>
<evidence type="ECO:0000313" key="1">
    <source>
        <dbReference type="EMBL" id="KAF9652298.1"/>
    </source>
</evidence>
<protein>
    <submittedName>
        <fullName evidence="1">SIN1-domain-containing protein</fullName>
    </submittedName>
</protein>
<dbReference type="Proteomes" id="UP000886501">
    <property type="component" value="Unassembled WGS sequence"/>
</dbReference>
<gene>
    <name evidence="1" type="ORF">BDM02DRAFT_3266368</name>
</gene>
<proteinExistence type="predicted"/>
<organism evidence="1 2">
    <name type="scientific">Thelephora ganbajun</name>
    <name type="common">Ganba fungus</name>
    <dbReference type="NCBI Taxonomy" id="370292"/>
    <lineage>
        <taxon>Eukaryota</taxon>
        <taxon>Fungi</taxon>
        <taxon>Dikarya</taxon>
        <taxon>Basidiomycota</taxon>
        <taxon>Agaricomycotina</taxon>
        <taxon>Agaricomycetes</taxon>
        <taxon>Thelephorales</taxon>
        <taxon>Thelephoraceae</taxon>
        <taxon>Thelephora</taxon>
    </lineage>
</organism>